<evidence type="ECO:0000313" key="6">
    <source>
        <dbReference type="Proteomes" id="UP000008080"/>
    </source>
</evidence>
<dbReference type="CDD" id="cd02870">
    <property type="entry name" value="PseudoU_synth_RsuA_like"/>
    <property type="match status" value="1"/>
</dbReference>
<dbReference type="GO" id="GO:0006396">
    <property type="term" value="P:RNA processing"/>
    <property type="evidence" value="ECO:0007669"/>
    <property type="project" value="UniProtKB-ARBA"/>
</dbReference>
<feature type="compositionally biased region" description="Basic residues" evidence="3">
    <location>
        <begin position="251"/>
        <end position="265"/>
    </location>
</feature>
<dbReference type="InterPro" id="IPR036986">
    <property type="entry name" value="S4_RNA-bd_sf"/>
</dbReference>
<gene>
    <name evidence="5" type="ordered locus">Bd3264</name>
</gene>
<dbReference type="HOGENOM" id="CLU_024979_1_2_7"/>
<reference evidence="5 6" key="1">
    <citation type="journal article" date="2004" name="Science">
        <title>A predator unmasked: life cycle of Bdellovibrio bacteriovorus from a genomic perspective.</title>
        <authorList>
            <person name="Rendulic S."/>
            <person name="Jagtap P."/>
            <person name="Rosinus A."/>
            <person name="Eppinger M."/>
            <person name="Baar C."/>
            <person name="Lanz C."/>
            <person name="Keller H."/>
            <person name="Lambert C."/>
            <person name="Evans K.J."/>
            <person name="Goesmann A."/>
            <person name="Meyer F."/>
            <person name="Sockett R.E."/>
            <person name="Schuster S.C."/>
        </authorList>
    </citation>
    <scope>NUCLEOTIDE SEQUENCE [LARGE SCALE GENOMIC DNA]</scope>
    <source>
        <strain evidence="6">ATCC 15356 / DSM 50701 / NCIMB 9529 / HD100</strain>
    </source>
</reference>
<dbReference type="Gene3D" id="3.30.70.1560">
    <property type="entry name" value="Alpha-L RNA-binding motif"/>
    <property type="match status" value="1"/>
</dbReference>
<keyword evidence="6" id="KW-1185">Reference proteome</keyword>
<accession>Q6MIA3</accession>
<dbReference type="PROSITE" id="PS50889">
    <property type="entry name" value="S4"/>
    <property type="match status" value="1"/>
</dbReference>
<organism evidence="5 6">
    <name type="scientific">Bdellovibrio bacteriovorus (strain ATCC 15356 / DSM 50701 / NCIMB 9529 / HD100)</name>
    <dbReference type="NCBI Taxonomy" id="264462"/>
    <lineage>
        <taxon>Bacteria</taxon>
        <taxon>Pseudomonadati</taxon>
        <taxon>Bdellovibrionota</taxon>
        <taxon>Bdellovibrionia</taxon>
        <taxon>Bdellovibrionales</taxon>
        <taxon>Pseudobdellovibrionaceae</taxon>
        <taxon>Bdellovibrio</taxon>
    </lineage>
</organism>
<dbReference type="InterPro" id="IPR006145">
    <property type="entry name" value="PsdUridine_synth_RsuA/RluA"/>
</dbReference>
<dbReference type="Pfam" id="PF00849">
    <property type="entry name" value="PseudoU_synth_2"/>
    <property type="match status" value="1"/>
</dbReference>
<dbReference type="Gene3D" id="3.10.290.10">
    <property type="entry name" value="RNA-binding S4 domain"/>
    <property type="match status" value="1"/>
</dbReference>
<dbReference type="STRING" id="264462.Bd3264"/>
<dbReference type="PANTHER" id="PTHR47683">
    <property type="entry name" value="PSEUDOURIDINE SYNTHASE FAMILY PROTEIN-RELATED"/>
    <property type="match status" value="1"/>
</dbReference>
<keyword evidence="2" id="KW-0694">RNA-binding</keyword>
<dbReference type="GO" id="GO:0009982">
    <property type="term" value="F:pseudouridine synthase activity"/>
    <property type="evidence" value="ECO:0007669"/>
    <property type="project" value="InterPro"/>
</dbReference>
<evidence type="ECO:0000256" key="3">
    <source>
        <dbReference type="SAM" id="MobiDB-lite"/>
    </source>
</evidence>
<dbReference type="GO" id="GO:0140098">
    <property type="term" value="F:catalytic activity, acting on RNA"/>
    <property type="evidence" value="ECO:0007669"/>
    <property type="project" value="UniProtKB-ARBA"/>
</dbReference>
<sequence>MIEEGLVTVNGKRVYELGIKVDPQSDRILVDGKPLRKPLTQKIYAILNKPTGVLTTMDDPHDRPTVAEYLTELPVRVFPVGRLDWDSEGMLLLTNDGDFANKVMHPKAEVTKTYLVKLNGKPEPFQLEKLKKGVSIVGGKVSARHIEKIKKTGDNKSEKYEWYKIVITEGKNRQIRQMFAKIGFDVMRLQRVAIGRLRMGAVKTGELVYLNDAAVQRVFLADDPEEIKTKRTYKGRATSEKKTAKPASKVKTTKKPSKYKNGKKV</sequence>
<dbReference type="InterPro" id="IPR000748">
    <property type="entry name" value="PsdUridine_synth_RsuA/RluB/E/F"/>
</dbReference>
<dbReference type="NCBIfam" id="TIGR00093">
    <property type="entry name" value="pseudouridine synthase"/>
    <property type="match status" value="1"/>
</dbReference>
<dbReference type="InterPro" id="IPR042092">
    <property type="entry name" value="PsdUridine_s_RsuA/RluB/E/F_cat"/>
</dbReference>
<keyword evidence="1" id="KW-0413">Isomerase</keyword>
<evidence type="ECO:0000256" key="1">
    <source>
        <dbReference type="ARBA" id="ARBA00023235"/>
    </source>
</evidence>
<evidence type="ECO:0000313" key="5">
    <source>
        <dbReference type="EMBL" id="CAE78077.1"/>
    </source>
</evidence>
<dbReference type="eggNOG" id="COG1187">
    <property type="taxonomic scope" value="Bacteria"/>
</dbReference>
<dbReference type="PANTHER" id="PTHR47683:SF2">
    <property type="entry name" value="RNA-BINDING S4 DOMAIN-CONTAINING PROTEIN"/>
    <property type="match status" value="1"/>
</dbReference>
<protein>
    <submittedName>
        <fullName evidence="5">Putative pseudouridylate synthase</fullName>
    </submittedName>
</protein>
<feature type="domain" description="Pseudouridine synthase RsuA/RluA-like" evidence="4">
    <location>
        <begin position="44"/>
        <end position="181"/>
    </location>
</feature>
<dbReference type="InterPro" id="IPR020094">
    <property type="entry name" value="TruA/RsuA/RluB/E/F_N"/>
</dbReference>
<dbReference type="GO" id="GO:0003723">
    <property type="term" value="F:RNA binding"/>
    <property type="evidence" value="ECO:0007669"/>
    <property type="project" value="UniProtKB-KW"/>
</dbReference>
<name>Q6MIA3_BDEBA</name>
<dbReference type="InterPro" id="IPR050343">
    <property type="entry name" value="RsuA_PseudoU_synthase"/>
</dbReference>
<dbReference type="Proteomes" id="UP000008080">
    <property type="component" value="Chromosome"/>
</dbReference>
<dbReference type="GO" id="GO:0001522">
    <property type="term" value="P:pseudouridine synthesis"/>
    <property type="evidence" value="ECO:0007669"/>
    <property type="project" value="InterPro"/>
</dbReference>
<dbReference type="AlphaFoldDB" id="Q6MIA3"/>
<dbReference type="Gene3D" id="3.30.70.580">
    <property type="entry name" value="Pseudouridine synthase I, catalytic domain, N-terminal subdomain"/>
    <property type="match status" value="1"/>
</dbReference>
<proteinExistence type="predicted"/>
<dbReference type="SUPFAM" id="SSF55120">
    <property type="entry name" value="Pseudouridine synthase"/>
    <property type="match status" value="1"/>
</dbReference>
<evidence type="ECO:0000256" key="2">
    <source>
        <dbReference type="PROSITE-ProRule" id="PRU00182"/>
    </source>
</evidence>
<dbReference type="CDD" id="cd00165">
    <property type="entry name" value="S4"/>
    <property type="match status" value="1"/>
</dbReference>
<feature type="region of interest" description="Disordered" evidence="3">
    <location>
        <begin position="231"/>
        <end position="265"/>
    </location>
</feature>
<dbReference type="EMBL" id="BX842655">
    <property type="protein sequence ID" value="CAE78077.1"/>
    <property type="molecule type" value="Genomic_DNA"/>
</dbReference>
<dbReference type="InterPro" id="IPR020103">
    <property type="entry name" value="PsdUridine_synth_cat_dom_sf"/>
</dbReference>
<evidence type="ECO:0000259" key="4">
    <source>
        <dbReference type="Pfam" id="PF00849"/>
    </source>
</evidence>
<dbReference type="KEGG" id="bba:Bd3264"/>
<dbReference type="SUPFAM" id="SSF55174">
    <property type="entry name" value="Alpha-L RNA-binding motif"/>
    <property type="match status" value="1"/>
</dbReference>